<gene>
    <name evidence="1" type="ORF">XTPLMG728_0881</name>
</gene>
<sequence length="142" mass="16008">MLLYTSRFQRALHRALRAAVAMRRADILCQLLATHGVRAFAKALSRFPGRALADALSLLPSEDRIRVLVRLSRPARRRLRQPGPAVALLPGWRQRTRGWWSASAAALRRAFATHLQHHVRSLSSDISAGIAMTHPLRHRSTR</sequence>
<dbReference type="RefSeq" id="WP_053840174.1">
    <property type="nucleotide sequence ID" value="NZ_CP076250.1"/>
</dbReference>
<name>A0A0K2ZMI2_9XANT</name>
<dbReference type="AlphaFoldDB" id="A0A0K2ZMI2"/>
<accession>A0A0K2ZMI2</accession>
<dbReference type="EMBL" id="CXOK01000024">
    <property type="protein sequence ID" value="CTP85424.1"/>
    <property type="molecule type" value="Genomic_DNA"/>
</dbReference>
<organism evidence="1 2">
    <name type="scientific">Xanthomonas graminis pv. poae</name>
    <dbReference type="NCBI Taxonomy" id="227946"/>
    <lineage>
        <taxon>Bacteria</taxon>
        <taxon>Pseudomonadati</taxon>
        <taxon>Pseudomonadota</taxon>
        <taxon>Gammaproteobacteria</taxon>
        <taxon>Lysobacterales</taxon>
        <taxon>Lysobacteraceae</taxon>
        <taxon>Xanthomonas</taxon>
        <taxon>Xanthomonas translucens group</taxon>
        <taxon>Xanthomonas graminis</taxon>
    </lineage>
</organism>
<evidence type="ECO:0000313" key="2">
    <source>
        <dbReference type="Proteomes" id="UP000041247"/>
    </source>
</evidence>
<dbReference type="Proteomes" id="UP000041247">
    <property type="component" value="Unassembled WGS sequence"/>
</dbReference>
<evidence type="ECO:0000313" key="1">
    <source>
        <dbReference type="EMBL" id="CTP85424.1"/>
    </source>
</evidence>
<protein>
    <submittedName>
        <fullName evidence="1">Uncharacterized protein</fullName>
    </submittedName>
</protein>
<proteinExistence type="predicted"/>
<reference evidence="1 2" key="1">
    <citation type="submission" date="2015-07" db="EMBL/GenBank/DDBJ databases">
        <authorList>
            <person name="Noorani M."/>
        </authorList>
    </citation>
    <scope>NUCLEOTIDE SEQUENCE [LARGE SCALE GENOMIC DNA]</scope>
    <source>
        <strain evidence="1">LMG728</strain>
    </source>
</reference>